<comment type="caution">
    <text evidence="3">The sequence shown here is derived from an EMBL/GenBank/DDBJ whole genome shotgun (WGS) entry which is preliminary data.</text>
</comment>
<keyword evidence="2" id="KW-0472">Membrane</keyword>
<evidence type="ECO:0000313" key="3">
    <source>
        <dbReference type="EMBL" id="MFC7321036.1"/>
    </source>
</evidence>
<dbReference type="RefSeq" id="WP_289214579.1">
    <property type="nucleotide sequence ID" value="NZ_JAPVRC010000001.1"/>
</dbReference>
<gene>
    <name evidence="3" type="ORF">ACFQMN_09100</name>
</gene>
<accession>A0ABW2K4F1</accession>
<keyword evidence="4" id="KW-1185">Reference proteome</keyword>
<dbReference type="Proteomes" id="UP001596494">
    <property type="component" value="Unassembled WGS sequence"/>
</dbReference>
<sequence>MQIIFFVLSLIVVIALITTYRSGADRQSLFLLFGAAVTVSIIIIFANTIFQLWGTVLLGSILIFSTYIMIRRKIVEVSQDESIDEIEPINVRVNKINDQYTQKGSSFLSEQNTSSEKESVKEEVIPERVSFNQLKVNNEAFDIEEEWFSKRTIPDAQQEDKNPILITEVEGRLEAIFEEEEEKPIKNQPIEHVTASEQEKTEVEDYEIAEINVDVPQRRMR</sequence>
<feature type="region of interest" description="Disordered" evidence="1">
    <location>
        <begin position="181"/>
        <end position="201"/>
    </location>
</feature>
<evidence type="ECO:0000313" key="4">
    <source>
        <dbReference type="Proteomes" id="UP001596494"/>
    </source>
</evidence>
<proteinExistence type="predicted"/>
<evidence type="ECO:0000256" key="2">
    <source>
        <dbReference type="SAM" id="Phobius"/>
    </source>
</evidence>
<feature type="transmembrane region" description="Helical" evidence="2">
    <location>
        <begin position="52"/>
        <end position="70"/>
    </location>
</feature>
<keyword evidence="2" id="KW-1133">Transmembrane helix</keyword>
<evidence type="ECO:0000256" key="1">
    <source>
        <dbReference type="SAM" id="MobiDB-lite"/>
    </source>
</evidence>
<dbReference type="EMBL" id="JBHTBY010000006">
    <property type="protein sequence ID" value="MFC7321036.1"/>
    <property type="molecule type" value="Genomic_DNA"/>
</dbReference>
<feature type="transmembrane region" description="Helical" evidence="2">
    <location>
        <begin position="29"/>
        <end position="46"/>
    </location>
</feature>
<keyword evidence="2" id="KW-0812">Transmembrane</keyword>
<feature type="transmembrane region" description="Helical" evidence="2">
    <location>
        <begin position="6"/>
        <end position="22"/>
    </location>
</feature>
<reference evidence="4" key="1">
    <citation type="journal article" date="2019" name="Int. J. Syst. Evol. Microbiol.">
        <title>The Global Catalogue of Microorganisms (GCM) 10K type strain sequencing project: providing services to taxonomists for standard genome sequencing and annotation.</title>
        <authorList>
            <consortium name="The Broad Institute Genomics Platform"/>
            <consortium name="The Broad Institute Genome Sequencing Center for Infectious Disease"/>
            <person name="Wu L."/>
            <person name="Ma J."/>
        </authorList>
    </citation>
    <scope>NUCLEOTIDE SEQUENCE [LARGE SCALE GENOMIC DNA]</scope>
    <source>
        <strain evidence="4">CCUG 73951</strain>
    </source>
</reference>
<organism evidence="3 4">
    <name type="scientific">Halobacillus campisalis</name>
    <dbReference type="NCBI Taxonomy" id="435909"/>
    <lineage>
        <taxon>Bacteria</taxon>
        <taxon>Bacillati</taxon>
        <taxon>Bacillota</taxon>
        <taxon>Bacilli</taxon>
        <taxon>Bacillales</taxon>
        <taxon>Bacillaceae</taxon>
        <taxon>Halobacillus</taxon>
    </lineage>
</organism>
<protein>
    <submittedName>
        <fullName evidence="3">Uncharacterized protein</fullName>
    </submittedName>
</protein>
<name>A0ABW2K4F1_9BACI</name>